<accession>A0ACC0DZT3</accession>
<gene>
    <name evidence="1" type="ORF">MJO28_012267</name>
</gene>
<evidence type="ECO:0000313" key="2">
    <source>
        <dbReference type="Proteomes" id="UP001060170"/>
    </source>
</evidence>
<reference evidence="2" key="1">
    <citation type="journal article" date="2018" name="BMC Genomics">
        <title>Genomic insights into host adaptation between the wheat stripe rust pathogen (Puccinia striiformis f. sp. tritici) and the barley stripe rust pathogen (Puccinia striiformis f. sp. hordei).</title>
        <authorList>
            <person name="Xia C."/>
            <person name="Wang M."/>
            <person name="Yin C."/>
            <person name="Cornejo O.E."/>
            <person name="Hulbert S.H."/>
            <person name="Chen X."/>
        </authorList>
    </citation>
    <scope>NUCLEOTIDE SEQUENCE [LARGE SCALE GENOMIC DNA]</scope>
    <source>
        <strain evidence="2">93-210</strain>
    </source>
</reference>
<dbReference type="EMBL" id="CM045876">
    <property type="protein sequence ID" value="KAI7942240.1"/>
    <property type="molecule type" value="Genomic_DNA"/>
</dbReference>
<dbReference type="Proteomes" id="UP001060170">
    <property type="component" value="Chromosome 12"/>
</dbReference>
<protein>
    <submittedName>
        <fullName evidence="1">Uncharacterized protein</fullName>
    </submittedName>
</protein>
<sequence length="495" mass="57570">MALLLPHRRLVLLAVCFSEATRCIGINDEWLTCREVEKESPLLSTVFPNLASPMESEMICTPTNVEPVTEVNDAPTSGEEKAIPKDAPVRQTRGQLTGTSYKTENQHLRLQTSGWRNPRGQQQADLASLRKTLAKCSSEVQGLQVEPAETKEKLMKNVEELNEIHKLMLCNYIRSQILMLSGKGSTMTDISPKDSLPQSIHTGFSKKKQDPYISELHGDLLEDFKDRLSNQFVERLNFLLHDIASFGINKKIDQEDSVNQIKLNLQRIVLQTIHLMYKHDLVNREVFRHFFEINNTLEISAINLILTFHIKMGFRRHSFYHNNQVVLNNPHSSHTTTMFQGLDSREQRLFLYLCLKLHFTYHYKESVENEEYWVDGNSSHEIGILLNSIFQDASFFNALEDHLKFTLLSRWKQDEFKRLNPEFMKMKAKAQKLTEYLIKIHSNTAPWDKPEVSKILFLILDFVEEFYRGVLDADKLKPVFQWNFQAMFTKLQWFG</sequence>
<reference evidence="2" key="2">
    <citation type="journal article" date="2018" name="Mol. Plant Microbe Interact.">
        <title>Genome sequence resources for the wheat stripe rust pathogen (Puccinia striiformis f. sp. tritici) and the barley stripe rust pathogen (Puccinia striiformis f. sp. hordei).</title>
        <authorList>
            <person name="Xia C."/>
            <person name="Wang M."/>
            <person name="Yin C."/>
            <person name="Cornejo O.E."/>
            <person name="Hulbert S.H."/>
            <person name="Chen X."/>
        </authorList>
    </citation>
    <scope>NUCLEOTIDE SEQUENCE [LARGE SCALE GENOMIC DNA]</scope>
    <source>
        <strain evidence="2">93-210</strain>
    </source>
</reference>
<proteinExistence type="predicted"/>
<evidence type="ECO:0000313" key="1">
    <source>
        <dbReference type="EMBL" id="KAI7942240.1"/>
    </source>
</evidence>
<reference evidence="1 2" key="3">
    <citation type="journal article" date="2022" name="Microbiol. Spectr.">
        <title>Folding features and dynamics of 3D genome architecture in plant fungal pathogens.</title>
        <authorList>
            <person name="Xia C."/>
        </authorList>
    </citation>
    <scope>NUCLEOTIDE SEQUENCE [LARGE SCALE GENOMIC DNA]</scope>
    <source>
        <strain evidence="1 2">93-210</strain>
    </source>
</reference>
<organism evidence="1 2">
    <name type="scientific">Puccinia striiformis f. sp. tritici</name>
    <dbReference type="NCBI Taxonomy" id="168172"/>
    <lineage>
        <taxon>Eukaryota</taxon>
        <taxon>Fungi</taxon>
        <taxon>Dikarya</taxon>
        <taxon>Basidiomycota</taxon>
        <taxon>Pucciniomycotina</taxon>
        <taxon>Pucciniomycetes</taxon>
        <taxon>Pucciniales</taxon>
        <taxon>Pucciniaceae</taxon>
        <taxon>Puccinia</taxon>
    </lineage>
</organism>
<comment type="caution">
    <text evidence="1">The sequence shown here is derived from an EMBL/GenBank/DDBJ whole genome shotgun (WGS) entry which is preliminary data.</text>
</comment>
<keyword evidence="2" id="KW-1185">Reference proteome</keyword>
<name>A0ACC0DZT3_9BASI</name>